<evidence type="ECO:0000256" key="4">
    <source>
        <dbReference type="ARBA" id="ARBA00022741"/>
    </source>
</evidence>
<dbReference type="STRING" id="1817895.AUJ95_07525"/>
<dbReference type="EMBL" id="MNYI01000194">
    <property type="protein sequence ID" value="OIP37876.1"/>
    <property type="molecule type" value="Genomic_DNA"/>
</dbReference>
<dbReference type="Pfam" id="PF01934">
    <property type="entry name" value="HepT-like"/>
    <property type="match status" value="1"/>
</dbReference>
<gene>
    <name evidence="7" type="ORF">AUJ95_07525</name>
</gene>
<keyword evidence="5" id="KW-0378">Hydrolase</keyword>
<dbReference type="PANTHER" id="PTHR34139">
    <property type="entry name" value="UPF0331 PROTEIN MJ0127"/>
    <property type="match status" value="1"/>
</dbReference>
<dbReference type="PANTHER" id="PTHR34139:SF1">
    <property type="entry name" value="RNASE MJ1380-RELATED"/>
    <property type="match status" value="1"/>
</dbReference>
<dbReference type="GO" id="GO:0016787">
    <property type="term" value="F:hydrolase activity"/>
    <property type="evidence" value="ECO:0007669"/>
    <property type="project" value="UniProtKB-KW"/>
</dbReference>
<keyword evidence="3" id="KW-0540">Nuclease</keyword>
<evidence type="ECO:0000256" key="1">
    <source>
        <dbReference type="ARBA" id="ARBA00022553"/>
    </source>
</evidence>
<evidence type="ECO:0000256" key="5">
    <source>
        <dbReference type="ARBA" id="ARBA00022801"/>
    </source>
</evidence>
<dbReference type="GO" id="GO:0004540">
    <property type="term" value="F:RNA nuclease activity"/>
    <property type="evidence" value="ECO:0007669"/>
    <property type="project" value="InterPro"/>
</dbReference>
<sequence length="110" mass="13111">MRREDKIRILHMIESAEKAQEFLTNKTYDDLQQNEQLAFAVMHALEIIGEAAAQTTQEFRNAYPNIQWRNIISMRNKLIHAYFDINYKIVWSTVKEDIPMLLQQLRTIKD</sequence>
<dbReference type="Proteomes" id="UP000183085">
    <property type="component" value="Unassembled WGS sequence"/>
</dbReference>
<keyword evidence="4" id="KW-0547">Nucleotide-binding</keyword>
<evidence type="ECO:0008006" key="9">
    <source>
        <dbReference type="Google" id="ProtNLM"/>
    </source>
</evidence>
<dbReference type="GO" id="GO:0000166">
    <property type="term" value="F:nucleotide binding"/>
    <property type="evidence" value="ECO:0007669"/>
    <property type="project" value="UniProtKB-KW"/>
</dbReference>
<evidence type="ECO:0000256" key="3">
    <source>
        <dbReference type="ARBA" id="ARBA00022722"/>
    </source>
</evidence>
<name>A0A1J5DP16_9BACT</name>
<protein>
    <recommendedName>
        <fullName evidence="9">DUF86 domain-containing protein</fullName>
    </recommendedName>
</protein>
<organism evidence="7 8">
    <name type="scientific">Candidatus Desantisbacteria bacterium CG2_30_40_21</name>
    <dbReference type="NCBI Taxonomy" id="1817895"/>
    <lineage>
        <taxon>Bacteria</taxon>
        <taxon>Candidatus Desantisiibacteriota</taxon>
    </lineage>
</organism>
<reference evidence="7 8" key="1">
    <citation type="journal article" date="2016" name="Environ. Microbiol.">
        <title>Genomic resolution of a cold subsurface aquifer community provides metabolic insights for novel microbes adapted to high CO concentrations.</title>
        <authorList>
            <person name="Probst A.J."/>
            <person name="Castelle C.J."/>
            <person name="Singh A."/>
            <person name="Brown C.T."/>
            <person name="Anantharaman K."/>
            <person name="Sharon I."/>
            <person name="Hug L.A."/>
            <person name="Burstein D."/>
            <person name="Emerson J.B."/>
            <person name="Thomas B.C."/>
            <person name="Banfield J.F."/>
        </authorList>
    </citation>
    <scope>NUCLEOTIDE SEQUENCE [LARGE SCALE GENOMIC DNA]</scope>
    <source>
        <strain evidence="7">CG2_30_40_21</strain>
    </source>
</reference>
<keyword evidence="1" id="KW-0597">Phosphoprotein</keyword>
<dbReference type="Gene3D" id="1.20.120.580">
    <property type="entry name" value="bsu32300-like"/>
    <property type="match status" value="1"/>
</dbReference>
<keyword evidence="2" id="KW-1277">Toxin-antitoxin system</keyword>
<dbReference type="InterPro" id="IPR008201">
    <property type="entry name" value="HepT-like"/>
</dbReference>
<proteinExistence type="inferred from homology"/>
<evidence type="ECO:0000313" key="8">
    <source>
        <dbReference type="Proteomes" id="UP000183085"/>
    </source>
</evidence>
<dbReference type="AlphaFoldDB" id="A0A1J5DP16"/>
<dbReference type="GO" id="GO:0110001">
    <property type="term" value="C:toxin-antitoxin complex"/>
    <property type="evidence" value="ECO:0007669"/>
    <property type="project" value="InterPro"/>
</dbReference>
<dbReference type="InterPro" id="IPR051813">
    <property type="entry name" value="HepT_RNase_toxin"/>
</dbReference>
<accession>A0A1J5DP16</accession>
<comment type="caution">
    <text evidence="7">The sequence shown here is derived from an EMBL/GenBank/DDBJ whole genome shotgun (WGS) entry which is preliminary data.</text>
</comment>
<evidence type="ECO:0000256" key="6">
    <source>
        <dbReference type="ARBA" id="ARBA00024207"/>
    </source>
</evidence>
<evidence type="ECO:0000256" key="2">
    <source>
        <dbReference type="ARBA" id="ARBA00022649"/>
    </source>
</evidence>
<evidence type="ECO:0000313" key="7">
    <source>
        <dbReference type="EMBL" id="OIP37876.1"/>
    </source>
</evidence>
<dbReference type="InterPro" id="IPR037038">
    <property type="entry name" value="HepT-like_sf"/>
</dbReference>
<comment type="similarity">
    <text evidence="6">Belongs to the HepT RNase toxin family.</text>
</comment>